<dbReference type="SUPFAM" id="SSF52540">
    <property type="entry name" value="P-loop containing nucleoside triphosphate hydrolases"/>
    <property type="match status" value="1"/>
</dbReference>
<dbReference type="InterPro" id="IPR003593">
    <property type="entry name" value="AAA+_ATPase"/>
</dbReference>
<dbReference type="EC" id="7.6.2.9" evidence="11"/>
<keyword evidence="1" id="KW-0813">Transport</keyword>
<keyword evidence="10" id="KW-0472">Membrane</keyword>
<dbReference type="PANTHER" id="PTHR42781">
    <property type="entry name" value="SPERMIDINE/PUTRESCINE IMPORT ATP-BINDING PROTEIN POTA"/>
    <property type="match status" value="1"/>
</dbReference>
<dbReference type="SUPFAM" id="SSF50331">
    <property type="entry name" value="MOP-like"/>
    <property type="match status" value="1"/>
</dbReference>
<dbReference type="InterPro" id="IPR008995">
    <property type="entry name" value="Mo/tungstate-bd_C_term_dom"/>
</dbReference>
<keyword evidence="14" id="KW-1185">Reference proteome</keyword>
<evidence type="ECO:0000256" key="7">
    <source>
        <dbReference type="ARBA" id="ARBA00022967"/>
    </source>
</evidence>
<protein>
    <recommendedName>
        <fullName evidence="11">ABC-type quaternary amine transporter</fullName>
        <ecNumber evidence="11">7.6.2.9</ecNumber>
    </recommendedName>
</protein>
<dbReference type="InterPro" id="IPR027417">
    <property type="entry name" value="P-loop_NTPase"/>
</dbReference>
<gene>
    <name evidence="13" type="ORF">JQS30_08620</name>
</gene>
<keyword evidence="3" id="KW-0410">Iron transport</keyword>
<organism evidence="13 14">
    <name type="scientific">Natronoglycomyces albus</name>
    <dbReference type="NCBI Taxonomy" id="2811108"/>
    <lineage>
        <taxon>Bacteria</taxon>
        <taxon>Bacillati</taxon>
        <taxon>Actinomycetota</taxon>
        <taxon>Actinomycetes</taxon>
        <taxon>Glycomycetales</taxon>
        <taxon>Glycomycetaceae</taxon>
        <taxon>Natronoglycomyces</taxon>
    </lineage>
</organism>
<dbReference type="GO" id="GO:0016887">
    <property type="term" value="F:ATP hydrolysis activity"/>
    <property type="evidence" value="ECO:0007669"/>
    <property type="project" value="InterPro"/>
</dbReference>
<keyword evidence="4" id="KW-0997">Cell inner membrane</keyword>
<dbReference type="PROSITE" id="PS50893">
    <property type="entry name" value="ABC_TRANSPORTER_2"/>
    <property type="match status" value="1"/>
</dbReference>
<evidence type="ECO:0000256" key="3">
    <source>
        <dbReference type="ARBA" id="ARBA00022496"/>
    </source>
</evidence>
<dbReference type="EMBL" id="CP070496">
    <property type="protein sequence ID" value="QSB03891.1"/>
    <property type="molecule type" value="Genomic_DNA"/>
</dbReference>
<evidence type="ECO:0000259" key="12">
    <source>
        <dbReference type="PROSITE" id="PS50893"/>
    </source>
</evidence>
<keyword evidence="2" id="KW-1003">Cell membrane</keyword>
<dbReference type="InterPro" id="IPR050093">
    <property type="entry name" value="ABC_SmlMolc_Importer"/>
</dbReference>
<dbReference type="InterPro" id="IPR015853">
    <property type="entry name" value="ABC_transpr_FbpC"/>
</dbReference>
<dbReference type="SMART" id="SM00382">
    <property type="entry name" value="AAA"/>
    <property type="match status" value="1"/>
</dbReference>
<dbReference type="GO" id="GO:0005524">
    <property type="term" value="F:ATP binding"/>
    <property type="evidence" value="ECO:0007669"/>
    <property type="project" value="UniProtKB-KW"/>
</dbReference>
<evidence type="ECO:0000256" key="8">
    <source>
        <dbReference type="ARBA" id="ARBA00023004"/>
    </source>
</evidence>
<dbReference type="KEGG" id="nav:JQS30_08620"/>
<evidence type="ECO:0000256" key="11">
    <source>
        <dbReference type="ARBA" id="ARBA00066388"/>
    </source>
</evidence>
<evidence type="ECO:0000256" key="4">
    <source>
        <dbReference type="ARBA" id="ARBA00022519"/>
    </source>
</evidence>
<dbReference type="PROSITE" id="PS00211">
    <property type="entry name" value="ABC_TRANSPORTER_1"/>
    <property type="match status" value="1"/>
</dbReference>
<name>A0A895XDL0_9ACTN</name>
<dbReference type="InterPro" id="IPR017871">
    <property type="entry name" value="ABC_transporter-like_CS"/>
</dbReference>
<accession>A0A895XDL0</accession>
<feature type="domain" description="ABC transporter" evidence="12">
    <location>
        <begin position="4"/>
        <end position="230"/>
    </location>
</feature>
<evidence type="ECO:0000256" key="6">
    <source>
        <dbReference type="ARBA" id="ARBA00022840"/>
    </source>
</evidence>
<evidence type="ECO:0000256" key="9">
    <source>
        <dbReference type="ARBA" id="ARBA00023065"/>
    </source>
</evidence>
<evidence type="ECO:0000256" key="5">
    <source>
        <dbReference type="ARBA" id="ARBA00022741"/>
    </source>
</evidence>
<proteinExistence type="predicted"/>
<dbReference type="Pfam" id="PF00005">
    <property type="entry name" value="ABC_tran"/>
    <property type="match status" value="1"/>
</dbReference>
<evidence type="ECO:0000256" key="1">
    <source>
        <dbReference type="ARBA" id="ARBA00022448"/>
    </source>
</evidence>
<dbReference type="FunFam" id="3.40.50.300:FF:000425">
    <property type="entry name" value="Probable ABC transporter, ATP-binding subunit"/>
    <property type="match status" value="1"/>
</dbReference>
<reference evidence="13" key="1">
    <citation type="submission" date="2021-02" db="EMBL/GenBank/DDBJ databases">
        <title>Natronoglycomyces albus gen. nov., sp. nov, a haloalkaliphilic actinobacterium from a soda solonchak soil.</title>
        <authorList>
            <person name="Sorokin D.Y."/>
            <person name="Khijniak T.V."/>
            <person name="Zakharycheva A.P."/>
            <person name="Boueva O.V."/>
            <person name="Ariskina E.V."/>
            <person name="Hahnke R.L."/>
            <person name="Bunk B."/>
            <person name="Sproer C."/>
            <person name="Schumann P."/>
            <person name="Evtushenko L.I."/>
            <person name="Kublanov I.V."/>
        </authorList>
    </citation>
    <scope>NUCLEOTIDE SEQUENCE</scope>
    <source>
        <strain evidence="13">DSM 106290</strain>
    </source>
</reference>
<dbReference type="InterPro" id="IPR003439">
    <property type="entry name" value="ABC_transporter-like_ATP-bd"/>
</dbReference>
<sequence>MGELQLRKVSKRFGPTRALHEIDLDIPSGHMTAVLGPSGCGKTTLLRCVAGFESLDAGEIWVAGGRIDNLRPERRNIAVVPQEGALFPHLTVARNIAYGLRRFARKSDRVSEVLELVGLPGYEKRMPHELSGGQQQRVALARAMAPHPALILLDEPFSALDASLRADLRAQVRQALAADEATAVLVTHDQEEALSVADKVAVMCEGQIQQVDIPTQLYSRPTNEWVARFVGEAVMVPAQVRSGRAETSLGNLPVDVADGTARIMVRPEQIQLDHTAVSGPTATIAHIEYFGHDTLVDLQLSDGMEVTARILGAAPQVGQEVSVSVSGDVVAYQADKPLITEKAA</sequence>
<keyword evidence="8" id="KW-0408">Iron</keyword>
<evidence type="ECO:0000256" key="10">
    <source>
        <dbReference type="ARBA" id="ARBA00023136"/>
    </source>
</evidence>
<dbReference type="GO" id="GO:0015418">
    <property type="term" value="F:ABC-type quaternary ammonium compound transporting activity"/>
    <property type="evidence" value="ECO:0007669"/>
    <property type="project" value="UniProtKB-EC"/>
</dbReference>
<dbReference type="Proteomes" id="UP000662939">
    <property type="component" value="Chromosome"/>
</dbReference>
<dbReference type="GO" id="GO:0043190">
    <property type="term" value="C:ATP-binding cassette (ABC) transporter complex"/>
    <property type="evidence" value="ECO:0007669"/>
    <property type="project" value="InterPro"/>
</dbReference>
<dbReference type="GO" id="GO:0015408">
    <property type="term" value="F:ABC-type ferric iron transporter activity"/>
    <property type="evidence" value="ECO:0007669"/>
    <property type="project" value="InterPro"/>
</dbReference>
<evidence type="ECO:0000256" key="2">
    <source>
        <dbReference type="ARBA" id="ARBA00022475"/>
    </source>
</evidence>
<dbReference type="CDD" id="cd03259">
    <property type="entry name" value="ABC_Carb_Solutes_like"/>
    <property type="match status" value="1"/>
</dbReference>
<dbReference type="Pfam" id="PF08402">
    <property type="entry name" value="TOBE_2"/>
    <property type="match status" value="1"/>
</dbReference>
<dbReference type="InterPro" id="IPR013611">
    <property type="entry name" value="Transp-assoc_OB_typ2"/>
</dbReference>
<dbReference type="PANTHER" id="PTHR42781:SF5">
    <property type="entry name" value="PUTRESCINE TRANSPORT ATP-BINDING PROTEIN POTG"/>
    <property type="match status" value="1"/>
</dbReference>
<keyword evidence="9" id="KW-0406">Ion transport</keyword>
<dbReference type="RefSeq" id="WP_213169889.1">
    <property type="nucleotide sequence ID" value="NZ_CP070496.1"/>
</dbReference>
<dbReference type="AlphaFoldDB" id="A0A895XDL0"/>
<keyword evidence="7" id="KW-1278">Translocase</keyword>
<dbReference type="Gene3D" id="3.40.50.300">
    <property type="entry name" value="P-loop containing nucleotide triphosphate hydrolases"/>
    <property type="match status" value="1"/>
</dbReference>
<evidence type="ECO:0000313" key="14">
    <source>
        <dbReference type="Proteomes" id="UP000662939"/>
    </source>
</evidence>
<evidence type="ECO:0000313" key="13">
    <source>
        <dbReference type="EMBL" id="QSB03891.1"/>
    </source>
</evidence>
<keyword evidence="5" id="KW-0547">Nucleotide-binding</keyword>
<keyword evidence="6 13" id="KW-0067">ATP-binding</keyword>